<dbReference type="InterPro" id="IPR003599">
    <property type="entry name" value="Ig_sub"/>
</dbReference>
<dbReference type="Proteomes" id="UP000663829">
    <property type="component" value="Unassembled WGS sequence"/>
</dbReference>
<evidence type="ECO:0000313" key="4">
    <source>
        <dbReference type="EMBL" id="CAF3559308.1"/>
    </source>
</evidence>
<evidence type="ECO:0000313" key="3">
    <source>
        <dbReference type="EMBL" id="CAF0847093.1"/>
    </source>
</evidence>
<name>A0A813R0S6_9BILA</name>
<organism evidence="2 6">
    <name type="scientific">Didymodactylos carnosus</name>
    <dbReference type="NCBI Taxonomy" id="1234261"/>
    <lineage>
        <taxon>Eukaryota</taxon>
        <taxon>Metazoa</taxon>
        <taxon>Spiralia</taxon>
        <taxon>Gnathifera</taxon>
        <taxon>Rotifera</taxon>
        <taxon>Eurotatoria</taxon>
        <taxon>Bdelloidea</taxon>
        <taxon>Philodinida</taxon>
        <taxon>Philodinidae</taxon>
        <taxon>Didymodactylos</taxon>
    </lineage>
</organism>
<dbReference type="PROSITE" id="PS50835">
    <property type="entry name" value="IG_LIKE"/>
    <property type="match status" value="1"/>
</dbReference>
<feature type="domain" description="Ig-like" evidence="1">
    <location>
        <begin position="4"/>
        <end position="99"/>
    </location>
</feature>
<gene>
    <name evidence="2" type="ORF">GPM918_LOCUS2232</name>
    <name evidence="3" type="ORF">OVA965_LOCUS6948</name>
    <name evidence="4" type="ORF">SRO942_LOCUS2232</name>
    <name evidence="5" type="ORF">TMI583_LOCUS6944</name>
</gene>
<dbReference type="Proteomes" id="UP000681722">
    <property type="component" value="Unassembled WGS sequence"/>
</dbReference>
<dbReference type="Gene3D" id="2.60.40.10">
    <property type="entry name" value="Immunoglobulins"/>
    <property type="match status" value="1"/>
</dbReference>
<evidence type="ECO:0000313" key="5">
    <source>
        <dbReference type="EMBL" id="CAF3632327.1"/>
    </source>
</evidence>
<keyword evidence="6" id="KW-1185">Reference proteome</keyword>
<sequence length="104" mass="12092">MTIPTFIVSDNFPHHQLNTLYKQEYGEVRFVCDLIDTAWWKRPTLIATRNGDILPKFNKRMLLEKRDGSSILIIRRLQSNDTGIYECETMGAIKQYNLTVTGNL</sequence>
<evidence type="ECO:0000313" key="2">
    <source>
        <dbReference type="EMBL" id="CAF0776709.1"/>
    </source>
</evidence>
<dbReference type="SMART" id="SM00409">
    <property type="entry name" value="IG"/>
    <property type="match status" value="1"/>
</dbReference>
<dbReference type="Proteomes" id="UP000677228">
    <property type="component" value="Unassembled WGS sequence"/>
</dbReference>
<dbReference type="Proteomes" id="UP000682733">
    <property type="component" value="Unassembled WGS sequence"/>
</dbReference>
<reference evidence="2" key="1">
    <citation type="submission" date="2021-02" db="EMBL/GenBank/DDBJ databases">
        <authorList>
            <person name="Nowell W R."/>
        </authorList>
    </citation>
    <scope>NUCLEOTIDE SEQUENCE</scope>
</reference>
<dbReference type="EMBL" id="CAJNOQ010000240">
    <property type="protein sequence ID" value="CAF0776709.1"/>
    <property type="molecule type" value="Genomic_DNA"/>
</dbReference>
<dbReference type="SUPFAM" id="SSF48726">
    <property type="entry name" value="Immunoglobulin"/>
    <property type="match status" value="1"/>
</dbReference>
<dbReference type="AlphaFoldDB" id="A0A813R0S6"/>
<dbReference type="EMBL" id="CAJOBC010000240">
    <property type="protein sequence ID" value="CAF3559308.1"/>
    <property type="molecule type" value="Genomic_DNA"/>
</dbReference>
<dbReference type="EMBL" id="CAJOBA010002152">
    <property type="protein sequence ID" value="CAF3632327.1"/>
    <property type="molecule type" value="Genomic_DNA"/>
</dbReference>
<dbReference type="InterPro" id="IPR013783">
    <property type="entry name" value="Ig-like_fold"/>
</dbReference>
<dbReference type="InterPro" id="IPR007110">
    <property type="entry name" value="Ig-like_dom"/>
</dbReference>
<protein>
    <recommendedName>
        <fullName evidence="1">Ig-like domain-containing protein</fullName>
    </recommendedName>
</protein>
<evidence type="ECO:0000313" key="6">
    <source>
        <dbReference type="Proteomes" id="UP000663829"/>
    </source>
</evidence>
<proteinExistence type="predicted"/>
<comment type="caution">
    <text evidence="2">The sequence shown here is derived from an EMBL/GenBank/DDBJ whole genome shotgun (WGS) entry which is preliminary data.</text>
</comment>
<accession>A0A813R0S6</accession>
<evidence type="ECO:0000259" key="1">
    <source>
        <dbReference type="PROSITE" id="PS50835"/>
    </source>
</evidence>
<dbReference type="EMBL" id="CAJNOK010002152">
    <property type="protein sequence ID" value="CAF0847093.1"/>
    <property type="molecule type" value="Genomic_DNA"/>
</dbReference>
<dbReference type="InterPro" id="IPR036179">
    <property type="entry name" value="Ig-like_dom_sf"/>
</dbReference>
<dbReference type="OrthoDB" id="6431884at2759"/>